<evidence type="ECO:0000313" key="1">
    <source>
        <dbReference type="EMBL" id="KAG0539605.1"/>
    </source>
</evidence>
<protein>
    <submittedName>
        <fullName evidence="1">Uncharacterized protein</fullName>
    </submittedName>
</protein>
<evidence type="ECO:0000313" key="2">
    <source>
        <dbReference type="Proteomes" id="UP000807115"/>
    </source>
</evidence>
<gene>
    <name evidence="1" type="ORF">BDA96_03G337000</name>
</gene>
<reference evidence="1" key="1">
    <citation type="journal article" date="2019" name="BMC Genomics">
        <title>A new reference genome for Sorghum bicolor reveals high levels of sequence similarity between sweet and grain genotypes: implications for the genetics of sugar metabolism.</title>
        <authorList>
            <person name="Cooper E.A."/>
            <person name="Brenton Z.W."/>
            <person name="Flinn B.S."/>
            <person name="Jenkins J."/>
            <person name="Shu S."/>
            <person name="Flowers D."/>
            <person name="Luo F."/>
            <person name="Wang Y."/>
            <person name="Xia P."/>
            <person name="Barry K."/>
            <person name="Daum C."/>
            <person name="Lipzen A."/>
            <person name="Yoshinaga Y."/>
            <person name="Schmutz J."/>
            <person name="Saski C."/>
            <person name="Vermerris W."/>
            <person name="Kresovich S."/>
        </authorList>
    </citation>
    <scope>NUCLEOTIDE SEQUENCE</scope>
</reference>
<accession>A0A921UQK7</accession>
<dbReference type="EMBL" id="CM027682">
    <property type="protein sequence ID" value="KAG0539605.1"/>
    <property type="molecule type" value="Genomic_DNA"/>
</dbReference>
<dbReference type="Proteomes" id="UP000807115">
    <property type="component" value="Chromosome 3"/>
</dbReference>
<name>A0A921UQK7_SORBI</name>
<dbReference type="AlphaFoldDB" id="A0A921UQK7"/>
<comment type="caution">
    <text evidence="1">The sequence shown here is derived from an EMBL/GenBank/DDBJ whole genome shotgun (WGS) entry which is preliminary data.</text>
</comment>
<proteinExistence type="predicted"/>
<sequence length="75" mass="8970">MFGPVGAEILTRKFDEMDQQTTKEEQVEFYKKFYSVFDDQYAAMDVLLNGKEFFSFQIFQNVLDKYLRVHVDRPS</sequence>
<reference evidence="1" key="2">
    <citation type="submission" date="2020-10" db="EMBL/GenBank/DDBJ databases">
        <authorList>
            <person name="Cooper E.A."/>
            <person name="Brenton Z.W."/>
            <person name="Flinn B.S."/>
            <person name="Jenkins J."/>
            <person name="Shu S."/>
            <person name="Flowers D."/>
            <person name="Luo F."/>
            <person name="Wang Y."/>
            <person name="Xia P."/>
            <person name="Barry K."/>
            <person name="Daum C."/>
            <person name="Lipzen A."/>
            <person name="Yoshinaga Y."/>
            <person name="Schmutz J."/>
            <person name="Saski C."/>
            <person name="Vermerris W."/>
            <person name="Kresovich S."/>
        </authorList>
    </citation>
    <scope>NUCLEOTIDE SEQUENCE</scope>
</reference>
<organism evidence="1 2">
    <name type="scientific">Sorghum bicolor</name>
    <name type="common">Sorghum</name>
    <name type="synonym">Sorghum vulgare</name>
    <dbReference type="NCBI Taxonomy" id="4558"/>
    <lineage>
        <taxon>Eukaryota</taxon>
        <taxon>Viridiplantae</taxon>
        <taxon>Streptophyta</taxon>
        <taxon>Embryophyta</taxon>
        <taxon>Tracheophyta</taxon>
        <taxon>Spermatophyta</taxon>
        <taxon>Magnoliopsida</taxon>
        <taxon>Liliopsida</taxon>
        <taxon>Poales</taxon>
        <taxon>Poaceae</taxon>
        <taxon>PACMAD clade</taxon>
        <taxon>Panicoideae</taxon>
        <taxon>Andropogonodae</taxon>
        <taxon>Andropogoneae</taxon>
        <taxon>Sorghinae</taxon>
        <taxon>Sorghum</taxon>
    </lineage>
</organism>